<feature type="transmembrane region" description="Helical" evidence="6">
    <location>
        <begin position="384"/>
        <end position="402"/>
    </location>
</feature>
<feature type="transmembrane region" description="Helical" evidence="6">
    <location>
        <begin position="291"/>
        <end position="314"/>
    </location>
</feature>
<proteinExistence type="predicted"/>
<feature type="transmembrane region" description="Helical" evidence="6">
    <location>
        <begin position="84"/>
        <end position="106"/>
    </location>
</feature>
<dbReference type="Pfam" id="PF01943">
    <property type="entry name" value="Polysacc_synt"/>
    <property type="match status" value="1"/>
</dbReference>
<evidence type="ECO:0000256" key="2">
    <source>
        <dbReference type="ARBA" id="ARBA00022475"/>
    </source>
</evidence>
<feature type="transmembrane region" description="Helical" evidence="6">
    <location>
        <begin position="7"/>
        <end position="26"/>
    </location>
</feature>
<feature type="transmembrane region" description="Helical" evidence="6">
    <location>
        <begin position="146"/>
        <end position="162"/>
    </location>
</feature>
<reference evidence="7 8" key="1">
    <citation type="submission" date="2023-02" db="EMBL/GenBank/DDBJ databases">
        <title>Genome sequence of Mucilaginibacter jinjuensis strain KACC 16571.</title>
        <authorList>
            <person name="Kim S."/>
            <person name="Heo J."/>
            <person name="Kwon S.-W."/>
        </authorList>
    </citation>
    <scope>NUCLEOTIDE SEQUENCE [LARGE SCALE GENOMIC DNA]</scope>
    <source>
        <strain evidence="7 8">KACC 16571</strain>
    </source>
</reference>
<feature type="transmembrane region" description="Helical" evidence="6">
    <location>
        <begin position="46"/>
        <end position="63"/>
    </location>
</feature>
<keyword evidence="4 6" id="KW-1133">Transmembrane helix</keyword>
<dbReference type="Proteomes" id="UP001216139">
    <property type="component" value="Chromosome"/>
</dbReference>
<keyword evidence="5 6" id="KW-0472">Membrane</keyword>
<feature type="transmembrane region" description="Helical" evidence="6">
    <location>
        <begin position="414"/>
        <end position="436"/>
    </location>
</feature>
<keyword evidence="2" id="KW-1003">Cell membrane</keyword>
<dbReference type="InterPro" id="IPR050833">
    <property type="entry name" value="Poly_Biosynth_Transport"/>
</dbReference>
<keyword evidence="3 6" id="KW-0812">Transmembrane</keyword>
<dbReference type="RefSeq" id="WP_273631435.1">
    <property type="nucleotide sequence ID" value="NZ_CP117167.1"/>
</dbReference>
<organism evidence="7 8">
    <name type="scientific">Mucilaginibacter jinjuensis</name>
    <dbReference type="NCBI Taxonomy" id="1176721"/>
    <lineage>
        <taxon>Bacteria</taxon>
        <taxon>Pseudomonadati</taxon>
        <taxon>Bacteroidota</taxon>
        <taxon>Sphingobacteriia</taxon>
        <taxon>Sphingobacteriales</taxon>
        <taxon>Sphingobacteriaceae</taxon>
        <taxon>Mucilaginibacter</taxon>
    </lineage>
</organism>
<feature type="transmembrane region" description="Helical" evidence="6">
    <location>
        <begin position="112"/>
        <end position="134"/>
    </location>
</feature>
<evidence type="ECO:0000313" key="8">
    <source>
        <dbReference type="Proteomes" id="UP001216139"/>
    </source>
</evidence>
<dbReference type="EMBL" id="CP117167">
    <property type="protein sequence ID" value="WCT13163.1"/>
    <property type="molecule type" value="Genomic_DNA"/>
</dbReference>
<evidence type="ECO:0000256" key="6">
    <source>
        <dbReference type="SAM" id="Phobius"/>
    </source>
</evidence>
<evidence type="ECO:0000256" key="4">
    <source>
        <dbReference type="ARBA" id="ARBA00022989"/>
    </source>
</evidence>
<evidence type="ECO:0000256" key="3">
    <source>
        <dbReference type="ARBA" id="ARBA00022692"/>
    </source>
</evidence>
<feature type="transmembrane region" description="Helical" evidence="6">
    <location>
        <begin position="356"/>
        <end position="378"/>
    </location>
</feature>
<evidence type="ECO:0000256" key="1">
    <source>
        <dbReference type="ARBA" id="ARBA00004651"/>
    </source>
</evidence>
<feature type="transmembrane region" description="Helical" evidence="6">
    <location>
        <begin position="442"/>
        <end position="462"/>
    </location>
</feature>
<sequence length="483" mass="54701">MKLKKNAFYNILLTGSSLVLPLFTFPYVTRILAPEGIGHVNFANSFIQYFVILTSLGIPLYGIREVAKVKDSIRLRSKILFELLLIKIICTFFGILLYLILIYSIGKFHASLQYYLFGIATIIIGVFDLNYFFYALEDFKYITTRTVFFQIVSVIITFVLIKTKEDTLIYFCIPIVISLLNTLINTKYILRFISFKALYLKLNMRAHVKPLLLLFSVGIFTSIYNLLDVTILGFISGDASIGYYTVASKINKIPLSLIMVLVPVMLPRIAVEFKNENHDEINRLITKTLQFVILLGVPIMVGLYLLAPEIIALFSGKAFASSITTLRIMCPVILIIGMTTNFSTQLLIPMGQDKELLYAVIVGTIVSLVLNFILIPIFEQNGAAISNLVAELFVLICCYLYVRKKIKIKIPYQQLIVFTLLCIPFWGIVIVCRKMSSVPLTILISALCICVAYFTLLQVFILKNKIVLEVLGPIKNKIFKKNI</sequence>
<dbReference type="CDD" id="cd13128">
    <property type="entry name" value="MATE_Wzx_like"/>
    <property type="match status" value="1"/>
</dbReference>
<evidence type="ECO:0000313" key="7">
    <source>
        <dbReference type="EMBL" id="WCT13163.1"/>
    </source>
</evidence>
<feature type="transmembrane region" description="Helical" evidence="6">
    <location>
        <begin position="255"/>
        <end position="271"/>
    </location>
</feature>
<evidence type="ECO:0000256" key="5">
    <source>
        <dbReference type="ARBA" id="ARBA00023136"/>
    </source>
</evidence>
<comment type="subcellular location">
    <subcellularLocation>
        <location evidence="1">Cell membrane</location>
        <topology evidence="1">Multi-pass membrane protein</topology>
    </subcellularLocation>
</comment>
<gene>
    <name evidence="7" type="ORF">PQO05_04350</name>
</gene>
<feature type="transmembrane region" description="Helical" evidence="6">
    <location>
        <begin position="211"/>
        <end position="235"/>
    </location>
</feature>
<dbReference type="PANTHER" id="PTHR30250">
    <property type="entry name" value="PST FAMILY PREDICTED COLANIC ACID TRANSPORTER"/>
    <property type="match status" value="1"/>
</dbReference>
<keyword evidence="8" id="KW-1185">Reference proteome</keyword>
<dbReference type="InterPro" id="IPR002797">
    <property type="entry name" value="Polysacc_synth"/>
</dbReference>
<accession>A0ABY7TBS8</accession>
<protein>
    <submittedName>
        <fullName evidence="7">Flippase</fullName>
    </submittedName>
</protein>
<feature type="transmembrane region" description="Helical" evidence="6">
    <location>
        <begin position="168"/>
        <end position="190"/>
    </location>
</feature>
<feature type="transmembrane region" description="Helical" evidence="6">
    <location>
        <begin position="326"/>
        <end position="344"/>
    </location>
</feature>
<dbReference type="PANTHER" id="PTHR30250:SF11">
    <property type="entry name" value="O-ANTIGEN TRANSPORTER-RELATED"/>
    <property type="match status" value="1"/>
</dbReference>
<name>A0ABY7TBS8_9SPHI</name>